<evidence type="ECO:0000313" key="2">
    <source>
        <dbReference type="Proteomes" id="UP001320706"/>
    </source>
</evidence>
<comment type="caution">
    <text evidence="1">The sequence shown here is derived from an EMBL/GenBank/DDBJ whole genome shotgun (WGS) entry which is preliminary data.</text>
</comment>
<gene>
    <name evidence="1" type="ORF">M8818_006985</name>
</gene>
<evidence type="ECO:0000313" key="1">
    <source>
        <dbReference type="EMBL" id="KAK8195834.1"/>
    </source>
</evidence>
<proteinExistence type="predicted"/>
<organism evidence="1 2">
    <name type="scientific">Zalaria obscura</name>
    <dbReference type="NCBI Taxonomy" id="2024903"/>
    <lineage>
        <taxon>Eukaryota</taxon>
        <taxon>Fungi</taxon>
        <taxon>Dikarya</taxon>
        <taxon>Ascomycota</taxon>
        <taxon>Pezizomycotina</taxon>
        <taxon>Dothideomycetes</taxon>
        <taxon>Dothideomycetidae</taxon>
        <taxon>Dothideales</taxon>
        <taxon>Zalariaceae</taxon>
        <taxon>Zalaria</taxon>
    </lineage>
</organism>
<name>A0ACC3S4S4_9PEZI</name>
<accession>A0ACC3S4S4</accession>
<protein>
    <submittedName>
        <fullName evidence="1">Uncharacterized protein</fullName>
    </submittedName>
</protein>
<sequence length="457" mass="50347">MLAQLRALQIRTLQDFHAHSESYGVSTAISTSLERFFVGNRFSVHLWKSEQASSTNNFNTSKETALNSSYQARTLSLRRNKATTPLNITMTKHYDVTIAGAGPVGLLLACELALGKASVLVLENAPSPESPWKTMPLGGRGLNTVAVEALYRRGLLNKFTELDILPKRGRQDSSIETKEGLQSPEKKEGFQLGPFAGHFAGIMLDSDKLELGRWSYRLPGPGLHPGKTTLEHMERVLFERAENLGVTILRGHGVTKIAAQGEYGVTVEAGGGQHFRSKWLVGCDGGRSMVRKLAGFEFVGTEPKYTGYSVKCDLEGANKFKPGFNPTDNGMFIFLPPNCLHMLDFDAAAFDRSQEITKEHLQDVLNRVAGTTDVKIKTLESGRGLLVDFEDNVALKQMIVDSGYEARVDYVGIGAKDTCGLRAFLVRPDGIVAWVAEENRESTWGALYPALEQWFEI</sequence>
<dbReference type="Proteomes" id="UP001320706">
    <property type="component" value="Unassembled WGS sequence"/>
</dbReference>
<keyword evidence="2" id="KW-1185">Reference proteome</keyword>
<reference evidence="1" key="1">
    <citation type="submission" date="2024-02" db="EMBL/GenBank/DDBJ databases">
        <title>Metagenome Assembled Genome of Zalaria obscura JY119.</title>
        <authorList>
            <person name="Vighnesh L."/>
            <person name="Jagadeeshwari U."/>
            <person name="Venkata Ramana C."/>
            <person name="Sasikala C."/>
        </authorList>
    </citation>
    <scope>NUCLEOTIDE SEQUENCE</scope>
    <source>
        <strain evidence="1">JY119</strain>
    </source>
</reference>
<dbReference type="EMBL" id="JAMKPW020000042">
    <property type="protein sequence ID" value="KAK8195834.1"/>
    <property type="molecule type" value="Genomic_DNA"/>
</dbReference>